<evidence type="ECO:0000259" key="3">
    <source>
        <dbReference type="Pfam" id="PF20419"/>
    </source>
</evidence>
<dbReference type="AlphaFoldDB" id="A0A2S0VX52"/>
<dbReference type="InterPro" id="IPR046524">
    <property type="entry name" value="DUF6701"/>
</dbReference>
<protein>
    <recommendedName>
        <fullName evidence="3">DUF6701 domain-containing protein</fullName>
    </recommendedName>
</protein>
<feature type="signal peptide" evidence="2">
    <location>
        <begin position="1"/>
        <end position="24"/>
    </location>
</feature>
<evidence type="ECO:0000256" key="2">
    <source>
        <dbReference type="SAM" id="SignalP"/>
    </source>
</evidence>
<accession>A0A2S0VX52</accession>
<dbReference type="RefSeq" id="WP_108604860.1">
    <property type="nucleotide sequence ID" value="NZ_CP026604.1"/>
</dbReference>
<dbReference type="Proteomes" id="UP000244441">
    <property type="component" value="Chromosome"/>
</dbReference>
<keyword evidence="2" id="KW-0732">Signal</keyword>
<feature type="chain" id="PRO_5015632908" description="DUF6701 domain-containing protein" evidence="2">
    <location>
        <begin position="25"/>
        <end position="1153"/>
    </location>
</feature>
<evidence type="ECO:0000313" key="5">
    <source>
        <dbReference type="Proteomes" id="UP000244441"/>
    </source>
</evidence>
<proteinExistence type="predicted"/>
<feature type="domain" description="DUF6701" evidence="3">
    <location>
        <begin position="570"/>
        <end position="1151"/>
    </location>
</feature>
<keyword evidence="5" id="KW-1185">Reference proteome</keyword>
<evidence type="ECO:0000313" key="4">
    <source>
        <dbReference type="EMBL" id="AWB68807.1"/>
    </source>
</evidence>
<feature type="compositionally biased region" description="Polar residues" evidence="1">
    <location>
        <begin position="455"/>
        <end position="464"/>
    </location>
</feature>
<dbReference type="KEGG" id="cate:C2869_21455"/>
<gene>
    <name evidence="4" type="ORF">C2869_21455</name>
</gene>
<name>A0A2S0VX52_9ALTE</name>
<dbReference type="OrthoDB" id="9790247at2"/>
<evidence type="ECO:0000256" key="1">
    <source>
        <dbReference type="SAM" id="MobiDB-lite"/>
    </source>
</evidence>
<dbReference type="EMBL" id="CP026604">
    <property type="protein sequence ID" value="AWB68807.1"/>
    <property type="molecule type" value="Genomic_DNA"/>
</dbReference>
<sequence>MNKLRLISLIFYGLLLSLVLPLQAATPSCDDVFSGGVASSSVSGYLNMQNSAQLRNLTNNPNVAFASGTATSATSCVSQACNITGSSASSITFPTFTASSGGSSPSTGGNVVIGQTNGWKSNDFNYASGYSNASFTFKKANSAYRFQSLSLSNDATIAFKPGDYYFGSLTLSSNATATVDTSSGTGSVRIHVSGNLSIYNSASINNGGTSSDLVIYASGSSSTMALSTSANLTGVVFSAGAITVHNDAYIKGYVSTKDLTLTSNAYIDVNGDLTSASITDVCTPSTAPQCPVSSDVGDVIINEINKDEDWIELYVTNGSNLSLANWELDGDGNGSSTDVDYTCLSSDGCANQTYNTGDFIVIAKSLSGSILSATQGSSPVLVQGQNLFIDADLALHNNTQEVILFDNSGDMVHYLRYENGSYSATWQSCEDENPNNVTITDPPGGGNSGVCTRPDGSSNTSTWDQDCGDTPGSTNDGASSSLDHYEIILSTTSSSVCSNQTVTARACENADCSTFYTDAAVSGTLYKTVDSVRTNLDSNDFTGSKSVTVNETAISTVLYGLDGVSPTATVTCKDASNNVLANCQIEFTGTSAFSWQNITTTSCTETSATLEAFVYDSGNNSCNEITGDTNVDFSFSYAAPNTNTSASQLTLGNGSSSATINTAGTTRLSINLGTDNNVRLTYADAGQLSVVASDPNSSISSATTTMTAVPSYVAVTSVTDNDGDGNFIAAEPFTINIGGFCSGGTATPNYQPGSLDFTVALVTGSENANFKVANGTSIAVTSSSTLHLLGLTSTSFTVAEYDEYGSFSLALSDSNYYGSAINVSSAVTLGTFIASYLTLNQTGLDNVAFEYHDLTFNYIGKQFGYSGADAENNDFSSAVAPQVRVTAYNADDGLMSNYAPTSINTATLTLADSAISGFSGSTSGGSLAQETSGGSPVAGSYLYTLNNTDNFSYTKTTTLMTPTTSNIQMTFAAGDFTDSDGRSNQSSYTLNATNIEQRYARFYAQDAADTIGGAADIRAQIQHWNGTQWQTTTDDDASILPLDAFDATPAKSADSDPFTVTVTASNGDTSLVTATGRFGNSDPVSVGQFNIEFDHADTALSSGSLILQWDASSLPSWLFFAWDGNSLSVPPATRVAFGNRRGNERIISWRESN</sequence>
<organism evidence="4 5">
    <name type="scientific">Saccharobesus litoralis</name>
    <dbReference type="NCBI Taxonomy" id="2172099"/>
    <lineage>
        <taxon>Bacteria</taxon>
        <taxon>Pseudomonadati</taxon>
        <taxon>Pseudomonadota</taxon>
        <taxon>Gammaproteobacteria</taxon>
        <taxon>Alteromonadales</taxon>
        <taxon>Alteromonadaceae</taxon>
        <taxon>Saccharobesus</taxon>
    </lineage>
</organism>
<reference evidence="4 5" key="1">
    <citation type="submission" date="2018-01" db="EMBL/GenBank/DDBJ databases">
        <title>Genome sequence of a Cantenovulum-like bacteria.</title>
        <authorList>
            <person name="Tan W.R."/>
            <person name="Lau N.-S."/>
            <person name="Go F."/>
            <person name="Amirul A.-A.A."/>
        </authorList>
    </citation>
    <scope>NUCLEOTIDE SEQUENCE [LARGE SCALE GENOMIC DNA]</scope>
    <source>
        <strain evidence="4 5">CCB-QB4</strain>
    </source>
</reference>
<dbReference type="Pfam" id="PF20419">
    <property type="entry name" value="DUF6701"/>
    <property type="match status" value="1"/>
</dbReference>
<dbReference type="SUPFAM" id="SSF74853">
    <property type="entry name" value="Lamin A/C globular tail domain"/>
    <property type="match status" value="1"/>
</dbReference>
<dbReference type="InterPro" id="IPR036415">
    <property type="entry name" value="Lamin_tail_dom_sf"/>
</dbReference>
<feature type="region of interest" description="Disordered" evidence="1">
    <location>
        <begin position="439"/>
        <end position="479"/>
    </location>
</feature>